<reference evidence="6" key="1">
    <citation type="submission" date="2017-02" db="EMBL/GenBank/DDBJ databases">
        <authorList>
            <person name="Varghese N."/>
            <person name="Submissions S."/>
        </authorList>
    </citation>
    <scope>NUCLEOTIDE SEQUENCE [LARGE SCALE GENOMIC DNA]</scope>
    <source>
        <strain evidence="6">ATCC 700200</strain>
    </source>
</reference>
<protein>
    <submittedName>
        <fullName evidence="5">Ribosomal protein S18 acetylase RimI</fullName>
    </submittedName>
</protein>
<proteinExistence type="inferred from homology"/>
<accession>A0A1T4YCV0</accession>
<dbReference type="GO" id="GO:0005840">
    <property type="term" value="C:ribosome"/>
    <property type="evidence" value="ECO:0007669"/>
    <property type="project" value="UniProtKB-KW"/>
</dbReference>
<dbReference type="InterPro" id="IPR016181">
    <property type="entry name" value="Acyl_CoA_acyltransferase"/>
</dbReference>
<dbReference type="OrthoDB" id="9792929at2"/>
<evidence type="ECO:0000256" key="2">
    <source>
        <dbReference type="ARBA" id="ARBA00022679"/>
    </source>
</evidence>
<dbReference type="RefSeq" id="WP_078814162.1">
    <property type="nucleotide sequence ID" value="NZ_FUYE01000009.1"/>
</dbReference>
<dbReference type="Gene3D" id="3.40.630.30">
    <property type="match status" value="1"/>
</dbReference>
<dbReference type="PANTHER" id="PTHR10545">
    <property type="entry name" value="DIAMINE N-ACETYLTRANSFERASE"/>
    <property type="match status" value="1"/>
</dbReference>
<feature type="domain" description="N-acetyltransferase" evidence="4">
    <location>
        <begin position="5"/>
        <end position="163"/>
    </location>
</feature>
<evidence type="ECO:0000256" key="1">
    <source>
        <dbReference type="ARBA" id="ARBA00008694"/>
    </source>
</evidence>
<gene>
    <name evidence="5" type="ORF">SAMN02745166_02983</name>
</gene>
<evidence type="ECO:0000259" key="4">
    <source>
        <dbReference type="PROSITE" id="PS51186"/>
    </source>
</evidence>
<dbReference type="InterPro" id="IPR051016">
    <property type="entry name" value="Diverse_Substrate_AcTransf"/>
</dbReference>
<dbReference type="GO" id="GO:0008080">
    <property type="term" value="F:N-acetyltransferase activity"/>
    <property type="evidence" value="ECO:0007669"/>
    <property type="project" value="TreeGrafter"/>
</dbReference>
<dbReference type="CDD" id="cd04301">
    <property type="entry name" value="NAT_SF"/>
    <property type="match status" value="1"/>
</dbReference>
<organism evidence="5 6">
    <name type="scientific">Prosthecobacter debontii</name>
    <dbReference type="NCBI Taxonomy" id="48467"/>
    <lineage>
        <taxon>Bacteria</taxon>
        <taxon>Pseudomonadati</taxon>
        <taxon>Verrucomicrobiota</taxon>
        <taxon>Verrucomicrobiia</taxon>
        <taxon>Verrucomicrobiales</taxon>
        <taxon>Verrucomicrobiaceae</taxon>
        <taxon>Prosthecobacter</taxon>
    </lineage>
</organism>
<keyword evidence="2" id="KW-0808">Transferase</keyword>
<keyword evidence="5" id="KW-0689">Ribosomal protein</keyword>
<sequence length="165" mass="18278">MPERLSIRPATETDVPIILSLIQGLAEYERLSDEVIATDASLRQTLFGEKPCAEVLIGCVDGEPAGFALFFQNYSTFLAKPGLYLEDLYVQPQYRQCGLGKALITSVARIAQERGCGRYEWTVLDWNTPAIQFYENLGAEMKSDWRIMRVAGDALAHMASLAPAA</sequence>
<dbReference type="InterPro" id="IPR000182">
    <property type="entry name" value="GNAT_dom"/>
</dbReference>
<dbReference type="Pfam" id="PF00583">
    <property type="entry name" value="Acetyltransf_1"/>
    <property type="match status" value="1"/>
</dbReference>
<name>A0A1T4YCV0_9BACT</name>
<dbReference type="PANTHER" id="PTHR10545:SF29">
    <property type="entry name" value="GH14572P-RELATED"/>
    <property type="match status" value="1"/>
</dbReference>
<evidence type="ECO:0000256" key="3">
    <source>
        <dbReference type="ARBA" id="ARBA00023315"/>
    </source>
</evidence>
<evidence type="ECO:0000313" key="5">
    <source>
        <dbReference type="EMBL" id="SKA99599.1"/>
    </source>
</evidence>
<keyword evidence="5" id="KW-0687">Ribonucleoprotein</keyword>
<dbReference type="PROSITE" id="PS51186">
    <property type="entry name" value="GNAT"/>
    <property type="match status" value="1"/>
</dbReference>
<dbReference type="AlphaFoldDB" id="A0A1T4YCV0"/>
<keyword evidence="3" id="KW-0012">Acyltransferase</keyword>
<keyword evidence="6" id="KW-1185">Reference proteome</keyword>
<dbReference type="FunFam" id="3.40.630.30:FF:000064">
    <property type="entry name" value="GNAT family acetyltransferase"/>
    <property type="match status" value="1"/>
</dbReference>
<dbReference type="SUPFAM" id="SSF55729">
    <property type="entry name" value="Acyl-CoA N-acyltransferases (Nat)"/>
    <property type="match status" value="1"/>
</dbReference>
<dbReference type="EMBL" id="FUYE01000009">
    <property type="protein sequence ID" value="SKA99599.1"/>
    <property type="molecule type" value="Genomic_DNA"/>
</dbReference>
<comment type="similarity">
    <text evidence="1">Belongs to the acetyltransferase family.</text>
</comment>
<dbReference type="Proteomes" id="UP000190774">
    <property type="component" value="Unassembled WGS sequence"/>
</dbReference>
<dbReference type="STRING" id="48467.SAMN02745166_02983"/>
<evidence type="ECO:0000313" key="6">
    <source>
        <dbReference type="Proteomes" id="UP000190774"/>
    </source>
</evidence>